<dbReference type="EMBL" id="JAEPRC010000619">
    <property type="protein sequence ID" value="KAG2193937.1"/>
    <property type="molecule type" value="Genomic_DNA"/>
</dbReference>
<reference evidence="7" key="1">
    <citation type="submission" date="2020-12" db="EMBL/GenBank/DDBJ databases">
        <title>Metabolic potential, ecology and presence of endohyphal bacteria is reflected in genomic diversity of Mucoromycotina.</title>
        <authorList>
            <person name="Muszewska A."/>
            <person name="Okrasinska A."/>
            <person name="Steczkiewicz K."/>
            <person name="Drgas O."/>
            <person name="Orlowska M."/>
            <person name="Perlinska-Lenart U."/>
            <person name="Aleksandrzak-Piekarczyk T."/>
            <person name="Szatraj K."/>
            <person name="Zielenkiewicz U."/>
            <person name="Pilsyk S."/>
            <person name="Malc E."/>
            <person name="Mieczkowski P."/>
            <person name="Kruszewska J.S."/>
            <person name="Biernat P."/>
            <person name="Pawlowska J."/>
        </authorList>
    </citation>
    <scope>NUCLEOTIDE SEQUENCE</scope>
    <source>
        <strain evidence="7">CBS 226.32</strain>
    </source>
</reference>
<dbReference type="Pfam" id="PF00168">
    <property type="entry name" value="C2"/>
    <property type="match status" value="1"/>
</dbReference>
<dbReference type="InterPro" id="IPR035892">
    <property type="entry name" value="C2_domain_sf"/>
</dbReference>
<feature type="active site" description="Proton acceptor" evidence="4">
    <location>
        <position position="675"/>
    </location>
</feature>
<dbReference type="InterPro" id="IPR000008">
    <property type="entry name" value="C2_dom"/>
</dbReference>
<protein>
    <recommendedName>
        <fullName evidence="6">C2 domain-containing protein</fullName>
    </recommendedName>
</protein>
<feature type="compositionally biased region" description="Polar residues" evidence="5">
    <location>
        <begin position="179"/>
        <end position="191"/>
    </location>
</feature>
<proteinExistence type="inferred from homology"/>
<sequence>MAHPPPIAGELVVVALKAEKLVHQAPGKQDPFCLFRVGDIVKRTKTDYGGGLYPIWDDQVNIPVAAGHYQMHVQIFDKDTKPNNLMGDGVVDLTKVLREKEHDGYFPLQYRGRQGAGVIYLELTFYSAQNSARPQQQVRYQYPPGHVPGGNFRPPPHQQQHRPPPPHPPPQQQHHRPQNYMSPPQHQQPNYNRPPMHIQTPTMQHHQRPLPQPPMQQHRPPPPQQSQPYPHPQPRPSSSMNTAQMYSPVMPSPQPLLSAPYQPAPSPAIRPVHVNYPNQQRQSFPTPAPYSGPPGGFHDLSQQQQQGGYYPPQPQHQHNNSRPPPPPNMGYPRPNNNMNSVVRRCYTTTATPTFSNQSKLPRLPIPELNLTAERYKRSLLPLLSASEHANVSKKVDNFFKPGGLAQTLQSRLHALDDQETAKGLNWLDQLWLQKGYLEYRIPTLINVNWWNQFRDPVTGLGQGAQDGKVTDFQLKRSASMIAGLIDYSNRVNNEQIPPDVSRSGPFCMHQLKNMFGTSRIAASGADKIVTQWPCLNKHINVIYKDQIFSVQAIGPNGETVPVKTLENQLRNVVDQVENTPVEQRQAPVGLLTTEHRDTWGPIREEMETQSTNAKSLKDIDNSIFVFCLDDYSSPLDLDLSHRNIFHGRNGKNRWFDKALQFIVENNGRAGINGEHSPADAVIPSRIVEDVLAKEPIEGTMSDAAITNLEKPTLLTWQVSSKLGDAIRTAEQNASTLINDLDSVLLHYPEYGSNFMKQAKVSPDGWLQMVYQLAYFKHYGVHCPTYESASTRKFIAGRTETVRTCSTETVAFTKAWQDKDIKITEKLDLFNKAITGHLEYMKAASNGHGVDRHLLGLRCQMTPEEAASNDAAVFQDPSYWGSQYWKLSTSNTSPGDLAWGGFGAVVPEGYGINYAIGKERVRMSITSWKHYKDTDSVAFRKTIRGVMDEFGDVAERYLVPK</sequence>
<dbReference type="PANTHER" id="PTHR22589">
    <property type="entry name" value="CARNITINE O-ACYLTRANSFERASE"/>
    <property type="match status" value="1"/>
</dbReference>
<dbReference type="OrthoDB" id="240216at2759"/>
<feature type="compositionally biased region" description="Low complexity" evidence="5">
    <location>
        <begin position="301"/>
        <end position="321"/>
    </location>
</feature>
<accession>A0A8H7QJQ8</accession>
<feature type="domain" description="C2" evidence="6">
    <location>
        <begin position="1"/>
        <end position="106"/>
    </location>
</feature>
<keyword evidence="3" id="KW-0012">Acyltransferase</keyword>
<evidence type="ECO:0000256" key="1">
    <source>
        <dbReference type="ARBA" id="ARBA00005232"/>
    </source>
</evidence>
<keyword evidence="2" id="KW-0808">Transferase</keyword>
<dbReference type="PROSITE" id="PS50004">
    <property type="entry name" value="C2"/>
    <property type="match status" value="1"/>
</dbReference>
<dbReference type="InterPro" id="IPR023213">
    <property type="entry name" value="CAT-like_dom_sf"/>
</dbReference>
<dbReference type="PANTHER" id="PTHR22589:SF107">
    <property type="entry name" value="CHOLINE_CARNITINE ACYLTRANSFERASE DOMAIN-CONTAINING PROTEIN"/>
    <property type="match status" value="1"/>
</dbReference>
<feature type="compositionally biased region" description="Low complexity" evidence="5">
    <location>
        <begin position="134"/>
        <end position="144"/>
    </location>
</feature>
<feature type="region of interest" description="Disordered" evidence="5">
    <location>
        <begin position="134"/>
        <end position="338"/>
    </location>
</feature>
<dbReference type="InterPro" id="IPR042231">
    <property type="entry name" value="Cho/carn_acyl_trans_2"/>
</dbReference>
<gene>
    <name evidence="7" type="ORF">INT46_009960</name>
</gene>
<evidence type="ECO:0000259" key="6">
    <source>
        <dbReference type="PROSITE" id="PS50004"/>
    </source>
</evidence>
<dbReference type="Pfam" id="PF00755">
    <property type="entry name" value="Carn_acyltransf"/>
    <property type="match status" value="1"/>
</dbReference>
<evidence type="ECO:0000256" key="4">
    <source>
        <dbReference type="PIRSR" id="PIRSR600542-1"/>
    </source>
</evidence>
<feature type="compositionally biased region" description="Pro residues" evidence="5">
    <location>
        <begin position="153"/>
        <end position="171"/>
    </location>
</feature>
<dbReference type="AlphaFoldDB" id="A0A8H7QJQ8"/>
<keyword evidence="8" id="KW-1185">Reference proteome</keyword>
<evidence type="ECO:0000256" key="5">
    <source>
        <dbReference type="SAM" id="MobiDB-lite"/>
    </source>
</evidence>
<feature type="compositionally biased region" description="Polar residues" evidence="5">
    <location>
        <begin position="276"/>
        <end position="285"/>
    </location>
</feature>
<dbReference type="InterPro" id="IPR000542">
    <property type="entry name" value="Carn_acyl_trans"/>
</dbReference>
<dbReference type="Gene3D" id="3.30.559.10">
    <property type="entry name" value="Chloramphenicol acetyltransferase-like domain"/>
    <property type="match status" value="1"/>
</dbReference>
<organism evidence="7 8">
    <name type="scientific">Mucor plumbeus</name>
    <dbReference type="NCBI Taxonomy" id="97098"/>
    <lineage>
        <taxon>Eukaryota</taxon>
        <taxon>Fungi</taxon>
        <taxon>Fungi incertae sedis</taxon>
        <taxon>Mucoromycota</taxon>
        <taxon>Mucoromycotina</taxon>
        <taxon>Mucoromycetes</taxon>
        <taxon>Mucorales</taxon>
        <taxon>Mucorineae</taxon>
        <taxon>Mucoraceae</taxon>
        <taxon>Mucor</taxon>
    </lineage>
</organism>
<name>A0A8H7QJQ8_9FUNG</name>
<comment type="caution">
    <text evidence="7">The sequence shown here is derived from an EMBL/GenBank/DDBJ whole genome shotgun (WGS) entry which is preliminary data.</text>
</comment>
<dbReference type="Proteomes" id="UP000650833">
    <property type="component" value="Unassembled WGS sequence"/>
</dbReference>
<feature type="compositionally biased region" description="Pro residues" evidence="5">
    <location>
        <begin position="210"/>
        <end position="235"/>
    </location>
</feature>
<dbReference type="SUPFAM" id="SSF49562">
    <property type="entry name" value="C2 domain (Calcium/lipid-binding domain, CaLB)"/>
    <property type="match status" value="1"/>
</dbReference>
<evidence type="ECO:0000256" key="3">
    <source>
        <dbReference type="ARBA" id="ARBA00023315"/>
    </source>
</evidence>
<dbReference type="SMART" id="SM00239">
    <property type="entry name" value="C2"/>
    <property type="match status" value="1"/>
</dbReference>
<evidence type="ECO:0000256" key="2">
    <source>
        <dbReference type="ARBA" id="ARBA00022679"/>
    </source>
</evidence>
<evidence type="ECO:0000313" key="7">
    <source>
        <dbReference type="EMBL" id="KAG2193937.1"/>
    </source>
</evidence>
<dbReference type="InterPro" id="IPR039551">
    <property type="entry name" value="Cho/carn_acyl_trans"/>
</dbReference>
<dbReference type="GO" id="GO:0016746">
    <property type="term" value="F:acyltransferase activity"/>
    <property type="evidence" value="ECO:0007669"/>
    <property type="project" value="UniProtKB-KW"/>
</dbReference>
<dbReference type="Gene3D" id="3.30.559.70">
    <property type="entry name" value="Choline/Carnitine o-acyltransferase, domain 2"/>
    <property type="match status" value="1"/>
</dbReference>
<evidence type="ECO:0000313" key="8">
    <source>
        <dbReference type="Proteomes" id="UP000650833"/>
    </source>
</evidence>
<dbReference type="SUPFAM" id="SSF52777">
    <property type="entry name" value="CoA-dependent acyltransferases"/>
    <property type="match status" value="2"/>
</dbReference>
<dbReference type="Gene3D" id="2.60.40.150">
    <property type="entry name" value="C2 domain"/>
    <property type="match status" value="1"/>
</dbReference>
<dbReference type="PROSITE" id="PS00440">
    <property type="entry name" value="ACYLTRANSF_C_2"/>
    <property type="match status" value="1"/>
</dbReference>
<comment type="similarity">
    <text evidence="1">Belongs to the carnitine/choline acetyltransferase family.</text>
</comment>